<dbReference type="PIRSF" id="PIRSF005992">
    <property type="entry name" value="Clathrin_mu"/>
    <property type="match status" value="1"/>
</dbReference>
<dbReference type="InterPro" id="IPR028565">
    <property type="entry name" value="MHD"/>
</dbReference>
<dbReference type="PROSITE" id="PS51072">
    <property type="entry name" value="MHD"/>
    <property type="match status" value="1"/>
</dbReference>
<evidence type="ECO:0000256" key="2">
    <source>
        <dbReference type="ARBA" id="ARBA00004277"/>
    </source>
</evidence>
<comment type="caution">
    <text evidence="11">The sequence shown here is derived from an EMBL/GenBank/DDBJ whole genome shotgun (WGS) entry which is preliminary data.</text>
</comment>
<dbReference type="Proteomes" id="UP000037460">
    <property type="component" value="Unassembled WGS sequence"/>
</dbReference>
<evidence type="ECO:0000313" key="12">
    <source>
        <dbReference type="Proteomes" id="UP000037460"/>
    </source>
</evidence>
<comment type="subcellular location">
    <subcellularLocation>
        <location evidence="1">Cell membrane</location>
    </subcellularLocation>
    <subcellularLocation>
        <location evidence="2">Membrane</location>
        <location evidence="2">Coated pit</location>
        <topology evidence="2">Peripheral membrane protein</topology>
        <orientation evidence="2">Cytoplasmic side</orientation>
    </subcellularLocation>
</comment>
<keyword evidence="6 9" id="KW-0653">Protein transport</keyword>
<evidence type="ECO:0000259" key="10">
    <source>
        <dbReference type="PROSITE" id="PS51072"/>
    </source>
</evidence>
<dbReference type="InterPro" id="IPR011012">
    <property type="entry name" value="Longin-like_dom_sf"/>
</dbReference>
<dbReference type="GO" id="GO:0006897">
    <property type="term" value="P:endocytosis"/>
    <property type="evidence" value="ECO:0007669"/>
    <property type="project" value="UniProtKB-KW"/>
</dbReference>
<dbReference type="GO" id="GO:0006886">
    <property type="term" value="P:intracellular protein transport"/>
    <property type="evidence" value="ECO:0007669"/>
    <property type="project" value="UniProtKB-UniRule"/>
</dbReference>
<dbReference type="InterPro" id="IPR043512">
    <property type="entry name" value="Mu2_C"/>
</dbReference>
<feature type="domain" description="MHD" evidence="10">
    <location>
        <begin position="188"/>
        <end position="453"/>
    </location>
</feature>
<dbReference type="GO" id="GO:0005886">
    <property type="term" value="C:plasma membrane"/>
    <property type="evidence" value="ECO:0007669"/>
    <property type="project" value="UniProtKB-SubCell"/>
</dbReference>
<evidence type="ECO:0000256" key="6">
    <source>
        <dbReference type="ARBA" id="ARBA00022927"/>
    </source>
</evidence>
<keyword evidence="5" id="KW-0254">Endocytosis</keyword>
<dbReference type="PRINTS" id="PR00314">
    <property type="entry name" value="CLATHRINADPT"/>
</dbReference>
<reference evidence="12" key="1">
    <citation type="journal article" date="2015" name="PLoS Genet.">
        <title>Genome Sequence and Transcriptome Analyses of Chrysochromulina tobin: Metabolic Tools for Enhanced Algal Fitness in the Prominent Order Prymnesiales (Haptophyceae).</title>
        <authorList>
            <person name="Hovde B.T."/>
            <person name="Deodato C.R."/>
            <person name="Hunsperger H.M."/>
            <person name="Ryken S.A."/>
            <person name="Yost W."/>
            <person name="Jha R.K."/>
            <person name="Patterson J."/>
            <person name="Monnat R.J. Jr."/>
            <person name="Barlow S.B."/>
            <person name="Starkenburg S.R."/>
            <person name="Cattolico R.A."/>
        </authorList>
    </citation>
    <scope>NUCLEOTIDE SEQUENCE</scope>
    <source>
        <strain evidence="12">CCMP291</strain>
    </source>
</reference>
<proteinExistence type="inferred from homology"/>
<dbReference type="EMBL" id="JWZX01001247">
    <property type="protein sequence ID" value="KOO34376.1"/>
    <property type="molecule type" value="Genomic_DNA"/>
</dbReference>
<dbReference type="InterPro" id="IPR001392">
    <property type="entry name" value="Clathrin_mu"/>
</dbReference>
<keyword evidence="12" id="KW-1185">Reference proteome</keyword>
<dbReference type="AlphaFoldDB" id="A0A0M0K681"/>
<evidence type="ECO:0000313" key="11">
    <source>
        <dbReference type="EMBL" id="KOO34376.1"/>
    </source>
</evidence>
<accession>A0A0M0K681</accession>
<evidence type="ECO:0000256" key="7">
    <source>
        <dbReference type="ARBA" id="ARBA00023136"/>
    </source>
</evidence>
<evidence type="ECO:0000256" key="5">
    <source>
        <dbReference type="ARBA" id="ARBA00022583"/>
    </source>
</evidence>
<evidence type="ECO:0000256" key="3">
    <source>
        <dbReference type="ARBA" id="ARBA00022448"/>
    </source>
</evidence>
<name>A0A0M0K681_9EUKA</name>
<organism evidence="11 12">
    <name type="scientific">Chrysochromulina tobinii</name>
    <dbReference type="NCBI Taxonomy" id="1460289"/>
    <lineage>
        <taxon>Eukaryota</taxon>
        <taxon>Haptista</taxon>
        <taxon>Haptophyta</taxon>
        <taxon>Prymnesiophyceae</taxon>
        <taxon>Prymnesiales</taxon>
        <taxon>Chrysochromulinaceae</taxon>
        <taxon>Chrysochromulina</taxon>
    </lineage>
</organism>
<dbReference type="OrthoDB" id="10259133at2759"/>
<keyword evidence="3 9" id="KW-0813">Transport</keyword>
<evidence type="ECO:0000256" key="1">
    <source>
        <dbReference type="ARBA" id="ARBA00004236"/>
    </source>
</evidence>
<dbReference type="GO" id="GO:0005905">
    <property type="term" value="C:clathrin-coated pit"/>
    <property type="evidence" value="ECO:0007669"/>
    <property type="project" value="UniProtKB-KW"/>
</dbReference>
<evidence type="ECO:0000256" key="8">
    <source>
        <dbReference type="ARBA" id="ARBA00023176"/>
    </source>
</evidence>
<dbReference type="Pfam" id="PF00928">
    <property type="entry name" value="Adap_comp_sub"/>
    <property type="match status" value="1"/>
</dbReference>
<dbReference type="InterPro" id="IPR018240">
    <property type="entry name" value="Clathrin_mu_CS"/>
</dbReference>
<dbReference type="PROSITE" id="PS00990">
    <property type="entry name" value="CLAT_ADAPTOR_M_1"/>
    <property type="match status" value="1"/>
</dbReference>
<dbReference type="InterPro" id="IPR043532">
    <property type="entry name" value="AP2_Mu_N"/>
</dbReference>
<dbReference type="SUPFAM" id="SSF64356">
    <property type="entry name" value="SNARE-like"/>
    <property type="match status" value="1"/>
</dbReference>
<dbReference type="Gene3D" id="2.60.40.1170">
    <property type="entry name" value="Mu homology domain, subdomain B"/>
    <property type="match status" value="2"/>
</dbReference>
<gene>
    <name evidence="11" type="ORF">Ctob_014338</name>
</gene>
<dbReference type="GO" id="GO:0030131">
    <property type="term" value="C:clathrin adaptor complex"/>
    <property type="evidence" value="ECO:0007669"/>
    <property type="project" value="UniProtKB-UniRule"/>
</dbReference>
<keyword evidence="4" id="KW-1003">Cell membrane</keyword>
<sequence length="454" mass="50710">MDGDKFCSADSKAPCASPVQRLSSAMIGALLFINAKGEIILDRKYRDDYNKASVIANKEAGRNPVKTIGDTHFLFICVSGMYAVAVTTGNPQCATCFQFLHQVVNLFKGYFGDFSEESLRNNFVLFYELLDEVLDYGYPQNCSIDVLKMYITQEGDKSAAADKAQSQAVTIQATGAISWRKEGIKYRKNELFIDVIENCNLMVSNKGTILRNDVSGVIQVKCYLSGTPECKFGLNDKLMLDNEAKAKKPGAAAPAAKKPGSGIEIDDVSFHQCVKLGKFDIDRTISFVPPDGEFQLMSYRITENVNLPFRVLPVVKELGRTRLEVNVKIKAMFTFKLFATNVVIKIPLPKNTAQANVSAASGKCKYEPAQGGITWKIRRFPGDTEYFMSGEVEMMSTMGDKQWSRPPIVMDFQVPMFAASGLHVRFLKVFEKSNYQTIKWVRYITKAGSYQHRI</sequence>
<keyword evidence="8" id="KW-0168">Coated pit</keyword>
<dbReference type="Gene3D" id="3.30.450.60">
    <property type="match status" value="1"/>
</dbReference>
<dbReference type="InterPro" id="IPR036168">
    <property type="entry name" value="AP2_Mu_C_sf"/>
</dbReference>
<dbReference type="PANTHER" id="PTHR10529">
    <property type="entry name" value="AP COMPLEX SUBUNIT MU"/>
    <property type="match status" value="1"/>
</dbReference>
<dbReference type="InterPro" id="IPR050431">
    <property type="entry name" value="Adaptor_comp_med_subunit"/>
</dbReference>
<dbReference type="SUPFAM" id="SSF49447">
    <property type="entry name" value="Second domain of Mu2 adaptin subunit (ap50) of ap2 adaptor"/>
    <property type="match status" value="1"/>
</dbReference>
<comment type="similarity">
    <text evidence="9">Belongs to the adaptor complexes medium subunit family.</text>
</comment>
<dbReference type="FunFam" id="3.30.450.60:FF:000002">
    <property type="entry name" value="AP-2 complex subunit mu, putative"/>
    <property type="match status" value="1"/>
</dbReference>
<dbReference type="CDD" id="cd09251">
    <property type="entry name" value="AP-2_Mu2_Cterm"/>
    <property type="match status" value="1"/>
</dbReference>
<keyword evidence="7" id="KW-0472">Membrane</keyword>
<evidence type="ECO:0000256" key="9">
    <source>
        <dbReference type="PIRNR" id="PIRNR005992"/>
    </source>
</evidence>
<protein>
    <submittedName>
        <fullName evidence="11">Clathrin-adaptor medium chain ap-2</fullName>
    </submittedName>
</protein>
<dbReference type="CDD" id="cd14836">
    <property type="entry name" value="AP2_Mu_N"/>
    <property type="match status" value="1"/>
</dbReference>
<evidence type="ECO:0000256" key="4">
    <source>
        <dbReference type="ARBA" id="ARBA00022475"/>
    </source>
</evidence>